<organism evidence="2">
    <name type="scientific">Lotharella globosa</name>
    <dbReference type="NCBI Taxonomy" id="91324"/>
    <lineage>
        <taxon>Eukaryota</taxon>
        <taxon>Sar</taxon>
        <taxon>Rhizaria</taxon>
        <taxon>Cercozoa</taxon>
        <taxon>Chlorarachniophyceae</taxon>
        <taxon>Lotharella</taxon>
    </lineage>
</organism>
<proteinExistence type="predicted"/>
<accession>A0A6U2Z7U7</accession>
<gene>
    <name evidence="2" type="ORF">LGLO00237_LOCUS30783</name>
</gene>
<evidence type="ECO:0000313" key="2">
    <source>
        <dbReference type="EMBL" id="CAE0679001.1"/>
    </source>
</evidence>
<protein>
    <submittedName>
        <fullName evidence="2">Uncharacterized protein</fullName>
    </submittedName>
</protein>
<evidence type="ECO:0000256" key="1">
    <source>
        <dbReference type="SAM" id="MobiDB-lite"/>
    </source>
</evidence>
<dbReference type="EMBL" id="HBIV01043849">
    <property type="protein sequence ID" value="CAE0679001.1"/>
    <property type="molecule type" value="Transcribed_RNA"/>
</dbReference>
<sequence>MFARGLRRGLRCVLNRRGLQTRSVLKGGGGGSTEGKGVMDKILAKDENIVMATWGGVAVLVLLSKLGGGKKKEEPKAAPAPTSSGAGIPSPTDPAFAEWISQEGNFEKLMAQMDS</sequence>
<name>A0A6U2Z7U7_9EUKA</name>
<reference evidence="2" key="1">
    <citation type="submission" date="2021-01" db="EMBL/GenBank/DDBJ databases">
        <authorList>
            <person name="Corre E."/>
            <person name="Pelletier E."/>
            <person name="Niang G."/>
            <person name="Scheremetjew M."/>
            <person name="Finn R."/>
            <person name="Kale V."/>
            <person name="Holt S."/>
            <person name="Cochrane G."/>
            <person name="Meng A."/>
            <person name="Brown T."/>
            <person name="Cohen L."/>
        </authorList>
    </citation>
    <scope>NUCLEOTIDE SEQUENCE</scope>
    <source>
        <strain evidence="2">CCCM811</strain>
    </source>
</reference>
<dbReference type="AlphaFoldDB" id="A0A6U2Z7U7"/>
<feature type="region of interest" description="Disordered" evidence="1">
    <location>
        <begin position="69"/>
        <end position="95"/>
    </location>
</feature>